<dbReference type="AlphaFoldDB" id="A0A4R6TSW0"/>
<dbReference type="InterPro" id="IPR000700">
    <property type="entry name" value="PAS-assoc_C"/>
</dbReference>
<dbReference type="FunFam" id="3.30.565.10:FF:000006">
    <property type="entry name" value="Sensor histidine kinase WalK"/>
    <property type="match status" value="1"/>
</dbReference>
<feature type="modified residue" description="4-aspartylphosphate" evidence="12">
    <location>
        <position position="986"/>
    </location>
</feature>
<keyword evidence="8" id="KW-0418">Kinase</keyword>
<dbReference type="SUPFAM" id="SSF158472">
    <property type="entry name" value="HAMP domain-like"/>
    <property type="match status" value="1"/>
</dbReference>
<dbReference type="SUPFAM" id="SSF52172">
    <property type="entry name" value="CheY-like"/>
    <property type="match status" value="1"/>
</dbReference>
<evidence type="ECO:0000259" key="17">
    <source>
        <dbReference type="PROSITE" id="PS50112"/>
    </source>
</evidence>
<dbReference type="SMART" id="SM00448">
    <property type="entry name" value="REC"/>
    <property type="match status" value="1"/>
</dbReference>
<feature type="domain" description="HAMP" evidence="19">
    <location>
        <begin position="210"/>
        <end position="264"/>
    </location>
</feature>
<dbReference type="EC" id="2.7.13.3" evidence="3"/>
<dbReference type="PROSITE" id="PS50113">
    <property type="entry name" value="PAC"/>
    <property type="match status" value="1"/>
</dbReference>
<dbReference type="InterPro" id="IPR004358">
    <property type="entry name" value="Sig_transdc_His_kin-like_C"/>
</dbReference>
<evidence type="ECO:0000256" key="11">
    <source>
        <dbReference type="ARBA" id="ARBA00023136"/>
    </source>
</evidence>
<keyword evidence="21" id="KW-1185">Reference proteome</keyword>
<feature type="domain" description="PAS" evidence="17">
    <location>
        <begin position="286"/>
        <end position="355"/>
    </location>
</feature>
<dbReference type="InterPro" id="IPR035965">
    <property type="entry name" value="PAS-like_dom_sf"/>
</dbReference>
<feature type="domain" description="PAC" evidence="18">
    <location>
        <begin position="357"/>
        <end position="408"/>
    </location>
</feature>
<dbReference type="SMART" id="SM00388">
    <property type="entry name" value="HisKA"/>
    <property type="match status" value="1"/>
</dbReference>
<evidence type="ECO:0000256" key="6">
    <source>
        <dbReference type="ARBA" id="ARBA00022679"/>
    </source>
</evidence>
<dbReference type="SMART" id="SM00086">
    <property type="entry name" value="PAC"/>
    <property type="match status" value="2"/>
</dbReference>
<keyword evidence="14" id="KW-0812">Transmembrane</keyword>
<dbReference type="SUPFAM" id="SSF47384">
    <property type="entry name" value="Homodimeric domain of signal transducing histidine kinase"/>
    <property type="match status" value="1"/>
</dbReference>
<evidence type="ECO:0000313" key="21">
    <source>
        <dbReference type="Proteomes" id="UP000295632"/>
    </source>
</evidence>
<keyword evidence="5 12" id="KW-0597">Phosphoprotein</keyword>
<dbReference type="SMART" id="SM00091">
    <property type="entry name" value="PAS"/>
    <property type="match status" value="2"/>
</dbReference>
<evidence type="ECO:0000256" key="8">
    <source>
        <dbReference type="ARBA" id="ARBA00022777"/>
    </source>
</evidence>
<accession>A0A4R6TSW0</accession>
<dbReference type="Gene3D" id="3.30.450.40">
    <property type="match status" value="1"/>
</dbReference>
<organism evidence="20 21">
    <name type="scientific">Aureibacillus halotolerans</name>
    <dbReference type="NCBI Taxonomy" id="1508390"/>
    <lineage>
        <taxon>Bacteria</taxon>
        <taxon>Bacillati</taxon>
        <taxon>Bacillota</taxon>
        <taxon>Bacilli</taxon>
        <taxon>Bacillales</taxon>
        <taxon>Bacillaceae</taxon>
        <taxon>Aureibacillus</taxon>
    </lineage>
</organism>
<dbReference type="PROSITE" id="PS50112">
    <property type="entry name" value="PAS"/>
    <property type="match status" value="1"/>
</dbReference>
<protein>
    <recommendedName>
        <fullName evidence="3">histidine kinase</fullName>
        <ecNumber evidence="3">2.7.13.3</ecNumber>
    </recommendedName>
</protein>
<keyword evidence="14" id="KW-1133">Transmembrane helix</keyword>
<comment type="subcellular location">
    <subcellularLocation>
        <location evidence="2">Cell membrane</location>
        <topology evidence="2">Multi-pass membrane protein</topology>
    </subcellularLocation>
</comment>
<dbReference type="CDD" id="cd00130">
    <property type="entry name" value="PAS"/>
    <property type="match status" value="2"/>
</dbReference>
<dbReference type="SMART" id="SM00304">
    <property type="entry name" value="HAMP"/>
    <property type="match status" value="1"/>
</dbReference>
<evidence type="ECO:0000256" key="9">
    <source>
        <dbReference type="ARBA" id="ARBA00022840"/>
    </source>
</evidence>
<dbReference type="InterPro" id="IPR036890">
    <property type="entry name" value="HATPase_C_sf"/>
</dbReference>
<keyword evidence="9" id="KW-0067">ATP-binding</keyword>
<dbReference type="InterPro" id="IPR011006">
    <property type="entry name" value="CheY-like_superfamily"/>
</dbReference>
<dbReference type="InterPro" id="IPR036097">
    <property type="entry name" value="HisK_dim/P_sf"/>
</dbReference>
<dbReference type="InterPro" id="IPR003660">
    <property type="entry name" value="HAMP_dom"/>
</dbReference>
<comment type="caution">
    <text evidence="20">The sequence shown here is derived from an EMBL/GenBank/DDBJ whole genome shotgun (WGS) entry which is preliminary data.</text>
</comment>
<dbReference type="InterPro" id="IPR029016">
    <property type="entry name" value="GAF-like_dom_sf"/>
</dbReference>
<gene>
    <name evidence="20" type="ORF">EV213_11628</name>
</gene>
<dbReference type="SMART" id="SM00387">
    <property type="entry name" value="HATPase_c"/>
    <property type="match status" value="1"/>
</dbReference>
<dbReference type="InterPro" id="IPR003594">
    <property type="entry name" value="HATPase_dom"/>
</dbReference>
<dbReference type="PROSITE" id="PS50109">
    <property type="entry name" value="HIS_KIN"/>
    <property type="match status" value="1"/>
</dbReference>
<dbReference type="Pfam" id="PF00512">
    <property type="entry name" value="HisKA"/>
    <property type="match status" value="1"/>
</dbReference>
<keyword evidence="10" id="KW-0902">Two-component regulatory system</keyword>
<reference evidence="20 21" key="1">
    <citation type="submission" date="2019-03" db="EMBL/GenBank/DDBJ databases">
        <title>Genomic Encyclopedia of Type Strains, Phase IV (KMG-IV): sequencing the most valuable type-strain genomes for metagenomic binning, comparative biology and taxonomic classification.</title>
        <authorList>
            <person name="Goeker M."/>
        </authorList>
    </citation>
    <scope>NUCLEOTIDE SEQUENCE [LARGE SCALE GENOMIC DNA]</scope>
    <source>
        <strain evidence="20 21">DSM 28697</strain>
    </source>
</reference>
<evidence type="ECO:0000313" key="20">
    <source>
        <dbReference type="EMBL" id="TDQ36730.1"/>
    </source>
</evidence>
<dbReference type="RefSeq" id="WP_133581524.1">
    <property type="nucleotide sequence ID" value="NZ_SNYJ01000016.1"/>
</dbReference>
<evidence type="ECO:0000256" key="2">
    <source>
        <dbReference type="ARBA" id="ARBA00004651"/>
    </source>
</evidence>
<feature type="domain" description="Histidine kinase" evidence="15">
    <location>
        <begin position="710"/>
        <end position="925"/>
    </location>
</feature>
<name>A0A4R6TSW0_9BACI</name>
<dbReference type="OrthoDB" id="9815750at2"/>
<dbReference type="EMBL" id="SNYJ01000016">
    <property type="protein sequence ID" value="TDQ36730.1"/>
    <property type="molecule type" value="Genomic_DNA"/>
</dbReference>
<evidence type="ECO:0000259" key="18">
    <source>
        <dbReference type="PROSITE" id="PS50113"/>
    </source>
</evidence>
<dbReference type="Gene3D" id="3.30.565.10">
    <property type="entry name" value="Histidine kinase-like ATPase, C-terminal domain"/>
    <property type="match status" value="1"/>
</dbReference>
<feature type="transmembrane region" description="Helical" evidence="14">
    <location>
        <begin position="186"/>
        <end position="204"/>
    </location>
</feature>
<dbReference type="GO" id="GO:0009927">
    <property type="term" value="F:histidine phosphotransfer kinase activity"/>
    <property type="evidence" value="ECO:0007669"/>
    <property type="project" value="TreeGrafter"/>
</dbReference>
<dbReference type="CDD" id="cd06225">
    <property type="entry name" value="HAMP"/>
    <property type="match status" value="1"/>
</dbReference>
<dbReference type="SUPFAM" id="SSF55874">
    <property type="entry name" value="ATPase domain of HSP90 chaperone/DNA topoisomerase II/histidine kinase"/>
    <property type="match status" value="1"/>
</dbReference>
<dbReference type="PANTHER" id="PTHR43047">
    <property type="entry name" value="TWO-COMPONENT HISTIDINE PROTEIN KINASE"/>
    <property type="match status" value="1"/>
</dbReference>
<dbReference type="GO" id="GO:0005886">
    <property type="term" value="C:plasma membrane"/>
    <property type="evidence" value="ECO:0007669"/>
    <property type="project" value="UniProtKB-SubCell"/>
</dbReference>
<evidence type="ECO:0000256" key="1">
    <source>
        <dbReference type="ARBA" id="ARBA00000085"/>
    </source>
</evidence>
<dbReference type="InterPro" id="IPR005467">
    <property type="entry name" value="His_kinase_dom"/>
</dbReference>
<dbReference type="Gene3D" id="3.30.450.20">
    <property type="entry name" value="PAS domain"/>
    <property type="match status" value="2"/>
</dbReference>
<evidence type="ECO:0000256" key="14">
    <source>
        <dbReference type="SAM" id="Phobius"/>
    </source>
</evidence>
<dbReference type="PROSITE" id="PS50110">
    <property type="entry name" value="RESPONSE_REGULATORY"/>
    <property type="match status" value="1"/>
</dbReference>
<dbReference type="CDD" id="cd00082">
    <property type="entry name" value="HisKA"/>
    <property type="match status" value="1"/>
</dbReference>
<dbReference type="Gene3D" id="3.40.50.2300">
    <property type="match status" value="1"/>
</dbReference>
<dbReference type="Pfam" id="PF13188">
    <property type="entry name" value="PAS_8"/>
    <property type="match status" value="1"/>
</dbReference>
<evidence type="ECO:0000256" key="7">
    <source>
        <dbReference type="ARBA" id="ARBA00022741"/>
    </source>
</evidence>
<dbReference type="PROSITE" id="PS50885">
    <property type="entry name" value="HAMP"/>
    <property type="match status" value="1"/>
</dbReference>
<dbReference type="PRINTS" id="PR00344">
    <property type="entry name" value="BCTRLSENSOR"/>
</dbReference>
<dbReference type="FunFam" id="1.10.287.130:FF:000001">
    <property type="entry name" value="Two-component sensor histidine kinase"/>
    <property type="match status" value="1"/>
</dbReference>
<keyword evidence="7" id="KW-0547">Nucleotide-binding</keyword>
<dbReference type="GO" id="GO:0005524">
    <property type="term" value="F:ATP binding"/>
    <property type="evidence" value="ECO:0007669"/>
    <property type="project" value="UniProtKB-KW"/>
</dbReference>
<dbReference type="Pfam" id="PF00072">
    <property type="entry name" value="Response_reg"/>
    <property type="match status" value="1"/>
</dbReference>
<comment type="catalytic activity">
    <reaction evidence="1">
        <text>ATP + protein L-histidine = ADP + protein N-phospho-L-histidine.</text>
        <dbReference type="EC" id="2.7.13.3"/>
    </reaction>
</comment>
<proteinExistence type="predicted"/>
<dbReference type="GO" id="GO:0000155">
    <property type="term" value="F:phosphorelay sensor kinase activity"/>
    <property type="evidence" value="ECO:0007669"/>
    <property type="project" value="InterPro"/>
</dbReference>
<dbReference type="Gene3D" id="1.10.287.130">
    <property type="match status" value="1"/>
</dbReference>
<evidence type="ECO:0000256" key="4">
    <source>
        <dbReference type="ARBA" id="ARBA00022475"/>
    </source>
</evidence>
<dbReference type="SUPFAM" id="SSF55781">
    <property type="entry name" value="GAF domain-like"/>
    <property type="match status" value="1"/>
</dbReference>
<dbReference type="Pfam" id="PF13426">
    <property type="entry name" value="PAS_9"/>
    <property type="match status" value="1"/>
</dbReference>
<dbReference type="InterPro" id="IPR001610">
    <property type="entry name" value="PAC"/>
</dbReference>
<dbReference type="InterPro" id="IPR003661">
    <property type="entry name" value="HisK_dim/P_dom"/>
</dbReference>
<feature type="transmembrane region" description="Helical" evidence="14">
    <location>
        <begin position="12"/>
        <end position="33"/>
    </location>
</feature>
<keyword evidence="4" id="KW-1003">Cell membrane</keyword>
<feature type="domain" description="Response regulatory" evidence="16">
    <location>
        <begin position="937"/>
        <end position="1051"/>
    </location>
</feature>
<dbReference type="Proteomes" id="UP000295632">
    <property type="component" value="Unassembled WGS sequence"/>
</dbReference>
<evidence type="ECO:0000256" key="13">
    <source>
        <dbReference type="SAM" id="Coils"/>
    </source>
</evidence>
<evidence type="ECO:0000256" key="12">
    <source>
        <dbReference type="PROSITE-ProRule" id="PRU00169"/>
    </source>
</evidence>
<dbReference type="Pfam" id="PF02518">
    <property type="entry name" value="HATPase_c"/>
    <property type="match status" value="1"/>
</dbReference>
<evidence type="ECO:0000259" key="16">
    <source>
        <dbReference type="PROSITE" id="PS50110"/>
    </source>
</evidence>
<dbReference type="SUPFAM" id="SSF55785">
    <property type="entry name" value="PYP-like sensor domain (PAS domain)"/>
    <property type="match status" value="2"/>
</dbReference>
<dbReference type="PANTHER" id="PTHR43047:SF72">
    <property type="entry name" value="OSMOSENSING HISTIDINE PROTEIN KINASE SLN1"/>
    <property type="match status" value="1"/>
</dbReference>
<keyword evidence="11 14" id="KW-0472">Membrane</keyword>
<evidence type="ECO:0000256" key="5">
    <source>
        <dbReference type="ARBA" id="ARBA00022553"/>
    </source>
</evidence>
<evidence type="ECO:0000256" key="3">
    <source>
        <dbReference type="ARBA" id="ARBA00012438"/>
    </source>
</evidence>
<keyword evidence="6" id="KW-0808">Transferase</keyword>
<dbReference type="InterPro" id="IPR001789">
    <property type="entry name" value="Sig_transdc_resp-reg_receiver"/>
</dbReference>
<dbReference type="Gene3D" id="6.10.340.10">
    <property type="match status" value="1"/>
</dbReference>
<dbReference type="NCBIfam" id="TIGR00229">
    <property type="entry name" value="sensory_box"/>
    <property type="match status" value="1"/>
</dbReference>
<evidence type="ECO:0000259" key="19">
    <source>
        <dbReference type="PROSITE" id="PS50885"/>
    </source>
</evidence>
<evidence type="ECO:0000259" key="15">
    <source>
        <dbReference type="PROSITE" id="PS50109"/>
    </source>
</evidence>
<dbReference type="InterPro" id="IPR000014">
    <property type="entry name" value="PAS"/>
</dbReference>
<keyword evidence="13" id="KW-0175">Coiled coil</keyword>
<feature type="coiled-coil region" evidence="13">
    <location>
        <begin position="392"/>
        <end position="419"/>
    </location>
</feature>
<evidence type="ECO:0000256" key="10">
    <source>
        <dbReference type="ARBA" id="ARBA00023012"/>
    </source>
</evidence>
<sequence length="1077" mass="121902">MIDFFKRSIRRQFFLMMSVVFIVGFLGTTFLYASQKDNQAEHLVQTGQLLDRQALLSSIDSNLASMLMHSRGYIAFNEPTELDIARQYGNNLENQLNSLETKPFANDMRPLIQKLRAFLDVFWDEKIPEVVAIVETGDYEQIQDMQTAQSSATVAELFTLIQAGETETEELRSANTESFLGMLDRTLFSLFALLFLIFVVLLIASRSLSSRIGRPIISLTEASQALANDQSIQLLPKDTKRTDEIGVLSRSFYHMSEKVQERLEHWNVQNEELRAQQETLSDYVKDLRHLTTALHQSSMVVELDQNGQIQNVNANFSEVSSFSAEELENTPFINLVTPNEIDDIRDYFSTTREGRVWNGELSCIGKHGGIFYADTTIVPYMDANKITQYVVIQKNNTERKQAQQQLQKSLQETEAARTTIDHYNQMNHALSVGVDKKTLLTSVLSRLGTLYSFTYGVLFLTNGDEYATLGAGHWDSVDMLKQSYTTHVLRLEQTRQPFTLTRPAHASETGHLPSNETTSEELYVPVLSSNGQLLGGLILTRVGDSFSTALQEELFDVMKRLSLSIERIEIFYEMEHSRQLNQNILDTIDEGIILLDADGGLLQCNRRWLSLFQIEEHEPKRWRFDDWVHRIGQLTNEKESFHSFCEAIISSSTTDKAFQLTLGDQDTVRVITVYTVHITLHSQAEGVLFVFRDMTSQHEINQMKSDLVSTVSHELRTPLASVLGYTELMIHKDLPVERQQKYLKTIHGEAERLTHLINDFLDLQRMESGLENYRKEHLALSPVIEELVETFQLQSTEHHWHIVNSATKDTIYMDREKMIQLFTNLLGNAKKFSPDGGEVTIALSNDEHQLFTQISDEGIGIPEQEVPKLFSKFHRIDNSSQRKIGGTGLGLAICKEIVEAHHGMISVQSIVGEGSVFTIAIPFEKITRKVAPEDAPRIVLLEDDASLAALLGDELMDTGFSILHYQGGRQLLEELESVDASAFVIDLTLADDTSGWDIVQKIKENHRLADVPIFISSAAEKTAETDTLGITDYLVKPYPPHKLSMLLLQTLLHEKKKGQIFIAQAKNASLPQGDDHS</sequence>